<feature type="region of interest" description="Disordered" evidence="1">
    <location>
        <begin position="39"/>
        <end position="155"/>
    </location>
</feature>
<accession>A0A8T0F297</accession>
<proteinExistence type="predicted"/>
<sequence>MPSYPREWKENRIWEVRVLHHKRNDLQVELDMMDARKKQLERKKVQKSLLPQKRLSTETRQDSKRNSNVGPSTTTIPESDAGPISESDAGPSTISKSDVGPSSSSTTPESDVGPSTTPESDVGPSTTPESDVGPSTTPELDVGPSTTPESPPMIQFFKFGTFPEPGDLIVKCQNLPKRVWFVLGKCDTMYMDVFPATKSPTLVPVTHPGKWEPFESLMMQDRVEAFISYMDLTTLRIFQHPIPEWTKNGLYVDNFERATQNVTAELCGVSYRTVQRICAEADMTAAAESLKYILVFESPKKRNPRKKYVTDLDDFDKSVVCQTVQEFYDRSEYPTVGK</sequence>
<dbReference type="EMBL" id="JABXBU010000030">
    <property type="protein sequence ID" value="KAF8785247.1"/>
    <property type="molecule type" value="Genomic_DNA"/>
</dbReference>
<dbReference type="AlphaFoldDB" id="A0A8T0F297"/>
<comment type="caution">
    <text evidence="2">The sequence shown here is derived from an EMBL/GenBank/DDBJ whole genome shotgun (WGS) entry which is preliminary data.</text>
</comment>
<protein>
    <submittedName>
        <fullName evidence="2">Uncharacterized protein</fullName>
    </submittedName>
</protein>
<evidence type="ECO:0000313" key="3">
    <source>
        <dbReference type="Proteomes" id="UP000807504"/>
    </source>
</evidence>
<keyword evidence="3" id="KW-1185">Reference proteome</keyword>
<feature type="compositionally biased region" description="Polar residues" evidence="1">
    <location>
        <begin position="66"/>
        <end position="77"/>
    </location>
</feature>
<dbReference type="Proteomes" id="UP000807504">
    <property type="component" value="Unassembled WGS sequence"/>
</dbReference>
<organism evidence="2 3">
    <name type="scientific">Argiope bruennichi</name>
    <name type="common">Wasp spider</name>
    <name type="synonym">Aranea bruennichi</name>
    <dbReference type="NCBI Taxonomy" id="94029"/>
    <lineage>
        <taxon>Eukaryota</taxon>
        <taxon>Metazoa</taxon>
        <taxon>Ecdysozoa</taxon>
        <taxon>Arthropoda</taxon>
        <taxon>Chelicerata</taxon>
        <taxon>Arachnida</taxon>
        <taxon>Araneae</taxon>
        <taxon>Araneomorphae</taxon>
        <taxon>Entelegynae</taxon>
        <taxon>Araneoidea</taxon>
        <taxon>Araneidae</taxon>
        <taxon>Argiope</taxon>
    </lineage>
</organism>
<evidence type="ECO:0000313" key="2">
    <source>
        <dbReference type="EMBL" id="KAF8785247.1"/>
    </source>
</evidence>
<feature type="compositionally biased region" description="Basic and acidic residues" evidence="1">
    <location>
        <begin position="55"/>
        <end position="65"/>
    </location>
</feature>
<gene>
    <name evidence="2" type="ORF">HNY73_010819</name>
</gene>
<reference evidence="2" key="2">
    <citation type="submission" date="2020-06" db="EMBL/GenBank/DDBJ databases">
        <authorList>
            <person name="Sheffer M."/>
        </authorList>
    </citation>
    <scope>NUCLEOTIDE SEQUENCE</scope>
</reference>
<reference evidence="2" key="1">
    <citation type="journal article" date="2020" name="bioRxiv">
        <title>Chromosome-level reference genome of the European wasp spider Argiope bruennichi: a resource for studies on range expansion and evolutionary adaptation.</title>
        <authorList>
            <person name="Sheffer M.M."/>
            <person name="Hoppe A."/>
            <person name="Krehenwinkel H."/>
            <person name="Uhl G."/>
            <person name="Kuss A.W."/>
            <person name="Jensen L."/>
            <person name="Jensen C."/>
            <person name="Gillespie R.G."/>
            <person name="Hoff K.J."/>
            <person name="Prost S."/>
        </authorList>
    </citation>
    <scope>NUCLEOTIDE SEQUENCE</scope>
</reference>
<name>A0A8T0F297_ARGBR</name>
<feature type="compositionally biased region" description="Polar residues" evidence="1">
    <location>
        <begin position="90"/>
        <end position="148"/>
    </location>
</feature>
<evidence type="ECO:0000256" key="1">
    <source>
        <dbReference type="SAM" id="MobiDB-lite"/>
    </source>
</evidence>